<evidence type="ECO:0000313" key="2">
    <source>
        <dbReference type="Proteomes" id="UP000249682"/>
    </source>
</evidence>
<sequence>MVISVLQVAVGALLDRLVGQGRWVHRLVVSHVFHAVLMETMVKEFSRMLDQVSMAESRIGLVSNMTGKLPRDGY</sequence>
<dbReference type="InterPro" id="IPR016035">
    <property type="entry name" value="Acyl_Trfase/lysoPLipase"/>
</dbReference>
<gene>
    <name evidence="1" type="ORF">DIJ64_06705</name>
</gene>
<dbReference type="Gene3D" id="3.30.70.250">
    <property type="entry name" value="Malonyl-CoA ACP transacylase, ACP-binding"/>
    <property type="match status" value="1"/>
</dbReference>
<dbReference type="EMBL" id="CP029543">
    <property type="protein sequence ID" value="AWV47869.1"/>
    <property type="molecule type" value="Genomic_DNA"/>
</dbReference>
<evidence type="ECO:0000313" key="1">
    <source>
        <dbReference type="EMBL" id="AWV47869.1"/>
    </source>
</evidence>
<dbReference type="GO" id="GO:0016740">
    <property type="term" value="F:transferase activity"/>
    <property type="evidence" value="ECO:0007669"/>
    <property type="project" value="InterPro"/>
</dbReference>
<protein>
    <submittedName>
        <fullName evidence="1">Uncharacterized protein</fullName>
    </submittedName>
</protein>
<reference evidence="1 2" key="1">
    <citation type="submission" date="2018-05" db="EMBL/GenBank/DDBJ databases">
        <title>Evolution of small genomes with special reference to Mycobacterium leprae.</title>
        <authorList>
            <person name="Mohanty P.S."/>
            <person name="Bansal A.K."/>
            <person name="Gupta U.D."/>
            <person name="Naaz F."/>
            <person name="Dwivedi V.D."/>
            <person name="Singh H."/>
            <person name="Gupta G."/>
            <person name="Sharma S."/>
            <person name="Arora M."/>
        </authorList>
    </citation>
    <scope>NUCLEOTIDE SEQUENCE [LARGE SCALE GENOMIC DNA]</scope>
    <source>
        <strain evidence="1 2">MRHRU-235-G</strain>
    </source>
</reference>
<dbReference type="SUPFAM" id="SSF52151">
    <property type="entry name" value="FabD/lysophospholipase-like"/>
    <property type="match status" value="1"/>
</dbReference>
<dbReference type="Gene3D" id="3.40.366.10">
    <property type="entry name" value="Malonyl-Coenzyme A Acyl Carrier Protein, domain 2"/>
    <property type="match status" value="1"/>
</dbReference>
<organism evidence="1 2">
    <name type="scientific">Mycobacterium leprae</name>
    <dbReference type="NCBI Taxonomy" id="1769"/>
    <lineage>
        <taxon>Bacteria</taxon>
        <taxon>Bacillati</taxon>
        <taxon>Actinomycetota</taxon>
        <taxon>Actinomycetes</taxon>
        <taxon>Mycobacteriales</taxon>
        <taxon>Mycobacteriaceae</taxon>
        <taxon>Mycobacterium</taxon>
    </lineage>
</organism>
<dbReference type="InterPro" id="IPR001227">
    <property type="entry name" value="Ac_transferase_dom_sf"/>
</dbReference>
<dbReference type="Proteomes" id="UP000249682">
    <property type="component" value="Chromosome"/>
</dbReference>
<name>A0AAD0KR07_MYCLR</name>
<dbReference type="AlphaFoldDB" id="A0AAD0KR07"/>
<accession>A0AAD0KR07</accession>
<proteinExistence type="predicted"/>